<dbReference type="KEGG" id="vg:40085835"/>
<organism evidence="1 2">
    <name type="scientific">Acidovorax phage ACP17</name>
    <dbReference type="NCBI Taxonomy" id="2010329"/>
    <lineage>
        <taxon>Viruses</taxon>
        <taxon>Duplodnaviria</taxon>
        <taxon>Heunggongvirae</taxon>
        <taxon>Uroviricota</taxon>
        <taxon>Caudoviricetes</taxon>
        <taxon>Busanvirus</taxon>
        <taxon>Busanvirus ACP17</taxon>
    </lineage>
</organism>
<protein>
    <submittedName>
        <fullName evidence="1">Uncharacterized protein</fullName>
    </submittedName>
</protein>
<dbReference type="Proteomes" id="UP000224101">
    <property type="component" value="Segment"/>
</dbReference>
<keyword evidence="2" id="KW-1185">Reference proteome</keyword>
<evidence type="ECO:0000313" key="1">
    <source>
        <dbReference type="EMBL" id="ASD50431.1"/>
    </source>
</evidence>
<evidence type="ECO:0000313" key="2">
    <source>
        <dbReference type="Proteomes" id="UP000224101"/>
    </source>
</evidence>
<sequence length="106" mass="12228">MDNQKLQMVSDSFAFLEGLVSEATYLQVVEKARDLIERDGWISVSQRLPPACHYIIAYGRSGYTAPRCRQVYSTYTGTRPRDTVEDEQITYWKLYPNRPPMGDADE</sequence>
<accession>A0A218M308</accession>
<dbReference type="EMBL" id="KY979132">
    <property type="protein sequence ID" value="ASD50431.1"/>
    <property type="molecule type" value="Genomic_DNA"/>
</dbReference>
<dbReference type="GeneID" id="40085835"/>
<reference evidence="1 2" key="1">
    <citation type="submission" date="2017-08" db="EMBL/GenBank/DDBJ databases">
        <title>Characterization and complete genome sequence of novel bacteriophage infecting the causal agent of bacterial fruit blotch, Acidovorax citrulli.</title>
        <authorList>
            <person name="Midani A.R."/>
            <person name="Park S.-H."/>
            <person name="Choi T.-J."/>
        </authorList>
    </citation>
    <scope>NUCLEOTIDE SEQUENCE [LARGE SCALE GENOMIC DNA]</scope>
</reference>
<proteinExistence type="predicted"/>
<name>A0A218M308_9CAUD</name>
<dbReference type="RefSeq" id="YP_009609750.1">
    <property type="nucleotide sequence ID" value="NC_041997.1"/>
</dbReference>